<dbReference type="eggNOG" id="COG0745">
    <property type="taxonomic scope" value="Bacteria"/>
</dbReference>
<sequence length="228" mass="25900">MTRVLVVDDDPALVRTLRINLRARGYEVIVARDGRTALQVVAEDEPDLLVLDLGLPDLDGVSVLRRLRATNTVPVIVLSARHSSEDKVEALDLGADDYVTKPFGVEELMARIRAALRHAAVDPQTEDEAVIVTTDTLRLDLTEHIALRNGEPIHLTPTEWRLVEALTRRPGSLVRQHQLLREIWGPSYENQSHYLRVYMAQLRRKLETDPQHPRHFFTEPGVGYRFVP</sequence>
<dbReference type="KEGG" id="mph:MLP_28130"/>
<evidence type="ECO:0000259" key="10">
    <source>
        <dbReference type="PROSITE" id="PS50110"/>
    </source>
</evidence>
<evidence type="ECO:0000256" key="4">
    <source>
        <dbReference type="ARBA" id="ARBA00023012"/>
    </source>
</evidence>
<dbReference type="Pfam" id="PF00486">
    <property type="entry name" value="Trans_reg_C"/>
    <property type="match status" value="1"/>
</dbReference>
<reference evidence="12 13" key="1">
    <citation type="submission" date="2011-05" db="EMBL/GenBank/DDBJ databases">
        <title>Whole genome sequence of Microlunatus phosphovorus NM-1.</title>
        <authorList>
            <person name="Hosoyama A."/>
            <person name="Sasaki K."/>
            <person name="Harada T."/>
            <person name="Igarashi R."/>
            <person name="Kawakoshi A."/>
            <person name="Sasagawa M."/>
            <person name="Fukada J."/>
            <person name="Nakamura S."/>
            <person name="Katano Y."/>
            <person name="Hanada S."/>
            <person name="Kamagata Y."/>
            <person name="Nakamura N."/>
            <person name="Yamazaki S."/>
            <person name="Fujita N."/>
        </authorList>
    </citation>
    <scope>NUCLEOTIDE SEQUENCE [LARGE SCALE GENOMIC DNA]</scope>
    <source>
        <strain evidence="13">ATCC 700054 / DSM 10555 / JCM 9379 / NBRC 101784 / NCIMB 13414 / VKM Ac-1990 / NM-1</strain>
    </source>
</reference>
<keyword evidence="13" id="KW-1185">Reference proteome</keyword>
<evidence type="ECO:0000256" key="7">
    <source>
        <dbReference type="ARBA" id="ARBA00023163"/>
    </source>
</evidence>
<dbReference type="GO" id="GO:0045893">
    <property type="term" value="P:positive regulation of DNA-templated transcription"/>
    <property type="evidence" value="ECO:0007669"/>
    <property type="project" value="UniProtKB-ARBA"/>
</dbReference>
<evidence type="ECO:0000256" key="2">
    <source>
        <dbReference type="ARBA" id="ARBA00022490"/>
    </source>
</evidence>
<keyword evidence="6 9" id="KW-0238">DNA-binding</keyword>
<dbReference type="PANTHER" id="PTHR48111">
    <property type="entry name" value="REGULATOR OF RPOS"/>
    <property type="match status" value="1"/>
</dbReference>
<dbReference type="InterPro" id="IPR011006">
    <property type="entry name" value="CheY-like_superfamily"/>
</dbReference>
<dbReference type="SMART" id="SM00862">
    <property type="entry name" value="Trans_reg_C"/>
    <property type="match status" value="1"/>
</dbReference>
<feature type="DNA-binding region" description="OmpR/PhoB-type" evidence="9">
    <location>
        <begin position="128"/>
        <end position="228"/>
    </location>
</feature>
<dbReference type="OrthoDB" id="5511894at2"/>
<dbReference type="Proteomes" id="UP000007947">
    <property type="component" value="Chromosome"/>
</dbReference>
<feature type="domain" description="Response regulatory" evidence="10">
    <location>
        <begin position="3"/>
        <end position="116"/>
    </location>
</feature>
<dbReference type="FunFam" id="3.40.50.2300:FF:000021">
    <property type="entry name" value="Two-component system response regulator KdpE"/>
    <property type="match status" value="1"/>
</dbReference>
<dbReference type="Gene3D" id="1.10.10.10">
    <property type="entry name" value="Winged helix-like DNA-binding domain superfamily/Winged helix DNA-binding domain"/>
    <property type="match status" value="1"/>
</dbReference>
<evidence type="ECO:0000259" key="11">
    <source>
        <dbReference type="PROSITE" id="PS51755"/>
    </source>
</evidence>
<keyword evidence="2" id="KW-0963">Cytoplasm</keyword>
<feature type="domain" description="OmpR/PhoB-type" evidence="11">
    <location>
        <begin position="128"/>
        <end position="228"/>
    </location>
</feature>
<dbReference type="GO" id="GO:0042802">
    <property type="term" value="F:identical protein binding"/>
    <property type="evidence" value="ECO:0007669"/>
    <property type="project" value="UniProtKB-ARBA"/>
</dbReference>
<evidence type="ECO:0000256" key="3">
    <source>
        <dbReference type="ARBA" id="ARBA00022553"/>
    </source>
</evidence>
<gene>
    <name evidence="12" type="primary">kdpE</name>
    <name evidence="12" type="ordered locus">MLP_28130</name>
</gene>
<evidence type="ECO:0000313" key="13">
    <source>
        <dbReference type="Proteomes" id="UP000007947"/>
    </source>
</evidence>
<dbReference type="PROSITE" id="PS51755">
    <property type="entry name" value="OMPR_PHOB"/>
    <property type="match status" value="1"/>
</dbReference>
<dbReference type="RefSeq" id="WP_013863696.1">
    <property type="nucleotide sequence ID" value="NC_015635.1"/>
</dbReference>
<evidence type="ECO:0000256" key="8">
    <source>
        <dbReference type="PROSITE-ProRule" id="PRU00169"/>
    </source>
</evidence>
<evidence type="ECO:0000313" key="12">
    <source>
        <dbReference type="EMBL" id="BAK35827.1"/>
    </source>
</evidence>
<evidence type="ECO:0000256" key="6">
    <source>
        <dbReference type="ARBA" id="ARBA00023125"/>
    </source>
</evidence>
<keyword evidence="4" id="KW-0902">Two-component regulatory system</keyword>
<dbReference type="Gene3D" id="6.10.250.690">
    <property type="match status" value="1"/>
</dbReference>
<dbReference type="PANTHER" id="PTHR48111:SF50">
    <property type="entry name" value="KDP OPERON TRANSCRIPTIONAL REGULATORY PROTEIN KDPE"/>
    <property type="match status" value="1"/>
</dbReference>
<feature type="modified residue" description="4-aspartylphosphate" evidence="8">
    <location>
        <position position="52"/>
    </location>
</feature>
<name>F5XJC7_MICPN</name>
<dbReference type="SUPFAM" id="SSF52172">
    <property type="entry name" value="CheY-like"/>
    <property type="match status" value="1"/>
</dbReference>
<dbReference type="EMBL" id="AP012204">
    <property type="protein sequence ID" value="BAK35827.1"/>
    <property type="molecule type" value="Genomic_DNA"/>
</dbReference>
<dbReference type="GO" id="GO:0032993">
    <property type="term" value="C:protein-DNA complex"/>
    <property type="evidence" value="ECO:0007669"/>
    <property type="project" value="TreeGrafter"/>
</dbReference>
<organism evidence="12 13">
    <name type="scientific">Microlunatus phosphovorus (strain ATCC 700054 / DSM 10555 / JCM 9379 / NBRC 101784 / NCIMB 13414 / VKM Ac-1990 / NM-1)</name>
    <dbReference type="NCBI Taxonomy" id="1032480"/>
    <lineage>
        <taxon>Bacteria</taxon>
        <taxon>Bacillati</taxon>
        <taxon>Actinomycetota</taxon>
        <taxon>Actinomycetes</taxon>
        <taxon>Propionibacteriales</taxon>
        <taxon>Propionibacteriaceae</taxon>
        <taxon>Microlunatus</taxon>
    </lineage>
</organism>
<dbReference type="HOGENOM" id="CLU_000445_30_8_11"/>
<evidence type="ECO:0000256" key="5">
    <source>
        <dbReference type="ARBA" id="ARBA00023015"/>
    </source>
</evidence>
<dbReference type="Gene3D" id="3.40.50.2300">
    <property type="match status" value="1"/>
</dbReference>
<comment type="subcellular location">
    <subcellularLocation>
        <location evidence="1">Cytoplasm</location>
    </subcellularLocation>
</comment>
<dbReference type="InterPro" id="IPR001789">
    <property type="entry name" value="Sig_transdc_resp-reg_receiver"/>
</dbReference>
<dbReference type="GO" id="GO:0000987">
    <property type="term" value="F:cis-regulatory region sequence-specific DNA binding"/>
    <property type="evidence" value="ECO:0007669"/>
    <property type="project" value="UniProtKB-ARBA"/>
</dbReference>
<keyword evidence="7" id="KW-0804">Transcription</keyword>
<dbReference type="InterPro" id="IPR036388">
    <property type="entry name" value="WH-like_DNA-bd_sf"/>
</dbReference>
<dbReference type="PROSITE" id="PS50110">
    <property type="entry name" value="RESPONSE_REGULATORY"/>
    <property type="match status" value="1"/>
</dbReference>
<dbReference type="CDD" id="cd00383">
    <property type="entry name" value="trans_reg_C"/>
    <property type="match status" value="1"/>
</dbReference>
<keyword evidence="5" id="KW-0805">Transcription regulation</keyword>
<accession>F5XJC7</accession>
<evidence type="ECO:0000256" key="1">
    <source>
        <dbReference type="ARBA" id="ARBA00004496"/>
    </source>
</evidence>
<evidence type="ECO:0000256" key="9">
    <source>
        <dbReference type="PROSITE-ProRule" id="PRU01091"/>
    </source>
</evidence>
<protein>
    <submittedName>
        <fullName evidence="12">Two-component system response regulator</fullName>
    </submittedName>
</protein>
<keyword evidence="3 8" id="KW-0597">Phosphoprotein</keyword>
<dbReference type="GO" id="GO:0000156">
    <property type="term" value="F:phosphorelay response regulator activity"/>
    <property type="evidence" value="ECO:0007669"/>
    <property type="project" value="TreeGrafter"/>
</dbReference>
<dbReference type="InterPro" id="IPR039420">
    <property type="entry name" value="WalR-like"/>
</dbReference>
<dbReference type="AlphaFoldDB" id="F5XJC7"/>
<dbReference type="SMART" id="SM00448">
    <property type="entry name" value="REC"/>
    <property type="match status" value="1"/>
</dbReference>
<dbReference type="STRING" id="1032480.MLP_28130"/>
<dbReference type="InterPro" id="IPR001867">
    <property type="entry name" value="OmpR/PhoB-type_DNA-bd"/>
</dbReference>
<dbReference type="GO" id="GO:0005829">
    <property type="term" value="C:cytosol"/>
    <property type="evidence" value="ECO:0007669"/>
    <property type="project" value="TreeGrafter"/>
</dbReference>
<proteinExistence type="predicted"/>
<dbReference type="Pfam" id="PF00072">
    <property type="entry name" value="Response_reg"/>
    <property type="match status" value="1"/>
</dbReference>